<evidence type="ECO:0000256" key="2">
    <source>
        <dbReference type="SAM" id="MobiDB-lite"/>
    </source>
</evidence>
<dbReference type="SUPFAM" id="SSF81995">
    <property type="entry name" value="beta-sandwich domain of Sec23/24"/>
    <property type="match status" value="1"/>
</dbReference>
<evidence type="ECO:0000313" key="4">
    <source>
        <dbReference type="Proteomes" id="UP000654075"/>
    </source>
</evidence>
<dbReference type="EMBL" id="CAJNNV010025081">
    <property type="protein sequence ID" value="CAE8612099.1"/>
    <property type="molecule type" value="Genomic_DNA"/>
</dbReference>
<feature type="compositionally biased region" description="Low complexity" evidence="2">
    <location>
        <begin position="19"/>
        <end position="72"/>
    </location>
</feature>
<keyword evidence="1" id="KW-0175">Coiled coil</keyword>
<name>A0A813FD03_POLGL</name>
<feature type="coiled-coil region" evidence="1">
    <location>
        <begin position="359"/>
        <end position="386"/>
    </location>
</feature>
<sequence>MCAHQLQHTYSQHQEAPVIQQQEQQQQQPQQQPINQTNKQQQQQPQQQPINQSNKQQQQPINQTNKQQQQTITAPSHGAPSQQHVTGPSSRAISSSLAVSASPAGALAGNAWEQRERELGRQLELVQQSLRGQNSKQAEMSSRLLLAERQRRARELLLLRQSQNHSQMFNKLAAQSKMEAEAAEACSLQRQALMAMQMSFAVPAAGAVAGLRDASDQAQLRAVLVQKSVQDLHHLHQAIGRRFAELESLEVLDAPGVALENRQMVAGQLVQTLSHSNTASTSASSAPGRVRHGIALTDPELCLETLEDEDREFRTEFKVLQQSLATQQVQAQLLHSEISEAVAEESTLQEAELRLLVSSRGCDAELRELREELAAAEARSAQLLTLLEGPRRPS</sequence>
<evidence type="ECO:0000256" key="1">
    <source>
        <dbReference type="SAM" id="Coils"/>
    </source>
</evidence>
<evidence type="ECO:0000313" key="3">
    <source>
        <dbReference type="EMBL" id="CAE8612099.1"/>
    </source>
</evidence>
<dbReference type="Proteomes" id="UP000654075">
    <property type="component" value="Unassembled WGS sequence"/>
</dbReference>
<comment type="caution">
    <text evidence="3">The sequence shown here is derived from an EMBL/GenBank/DDBJ whole genome shotgun (WGS) entry which is preliminary data.</text>
</comment>
<gene>
    <name evidence="3" type="ORF">PGLA1383_LOCUS29898</name>
</gene>
<keyword evidence="4" id="KW-1185">Reference proteome</keyword>
<proteinExistence type="predicted"/>
<dbReference type="AlphaFoldDB" id="A0A813FD03"/>
<accession>A0A813FD03</accession>
<feature type="compositionally biased region" description="Polar residues" evidence="2">
    <location>
        <begin position="1"/>
        <end position="14"/>
    </location>
</feature>
<reference evidence="3" key="1">
    <citation type="submission" date="2021-02" db="EMBL/GenBank/DDBJ databases">
        <authorList>
            <person name="Dougan E. K."/>
            <person name="Rhodes N."/>
            <person name="Thang M."/>
            <person name="Chan C."/>
        </authorList>
    </citation>
    <scope>NUCLEOTIDE SEQUENCE</scope>
</reference>
<protein>
    <submittedName>
        <fullName evidence="3">Uncharacterized protein</fullName>
    </submittedName>
</protein>
<organism evidence="3 4">
    <name type="scientific">Polarella glacialis</name>
    <name type="common">Dinoflagellate</name>
    <dbReference type="NCBI Taxonomy" id="89957"/>
    <lineage>
        <taxon>Eukaryota</taxon>
        <taxon>Sar</taxon>
        <taxon>Alveolata</taxon>
        <taxon>Dinophyceae</taxon>
        <taxon>Suessiales</taxon>
        <taxon>Suessiaceae</taxon>
        <taxon>Polarella</taxon>
    </lineage>
</organism>
<feature type="region of interest" description="Disordered" evidence="2">
    <location>
        <begin position="1"/>
        <end position="97"/>
    </location>
</feature>
<feature type="compositionally biased region" description="Low complexity" evidence="2">
    <location>
        <begin position="87"/>
        <end position="97"/>
    </location>
</feature>